<dbReference type="HAMAP" id="MF_01818">
    <property type="entry name" value="RNase_Z_BN"/>
    <property type="match status" value="1"/>
</dbReference>
<feature type="binding site" evidence="13">
    <location>
        <position position="63"/>
    </location>
    <ligand>
        <name>Zn(2+)</name>
        <dbReference type="ChEBI" id="CHEBI:29105"/>
        <label>1</label>
        <note>catalytic</note>
    </ligand>
</feature>
<dbReference type="GO" id="GO:0042781">
    <property type="term" value="F:3'-tRNA processing endoribonuclease activity"/>
    <property type="evidence" value="ECO:0007669"/>
    <property type="project" value="UniProtKB-UniRule"/>
</dbReference>
<evidence type="ECO:0000256" key="13">
    <source>
        <dbReference type="HAMAP-Rule" id="MF_01818"/>
    </source>
</evidence>
<dbReference type="GO" id="GO:0008270">
    <property type="term" value="F:zinc ion binding"/>
    <property type="evidence" value="ECO:0007669"/>
    <property type="project" value="UniProtKB-UniRule"/>
</dbReference>
<evidence type="ECO:0000256" key="12">
    <source>
        <dbReference type="ARBA" id="ARBA00057812"/>
    </source>
</evidence>
<protein>
    <recommendedName>
        <fullName evidence="2 13">Ribonuclease Z</fullName>
        <shortName evidence="13">RNase Z</shortName>
        <ecNumber evidence="2 13">3.1.26.11</ecNumber>
    </recommendedName>
    <alternativeName>
        <fullName evidence="13">tRNA 3 endonuclease</fullName>
    </alternativeName>
    <alternativeName>
        <fullName evidence="13">tRNase Z</fullName>
    </alternativeName>
</protein>
<evidence type="ECO:0000256" key="11">
    <source>
        <dbReference type="ARBA" id="ARBA00048505"/>
    </source>
</evidence>
<keyword evidence="8 13" id="KW-0862">Zinc</keyword>
<gene>
    <name evidence="13" type="primary">rnz</name>
    <name evidence="15" type="ORF">BBD42_23650</name>
</gene>
<dbReference type="NCBIfam" id="TIGR02651">
    <property type="entry name" value="RNase_Z"/>
    <property type="match status" value="1"/>
</dbReference>
<comment type="catalytic activity">
    <reaction evidence="9">
        <text>3',5'-cyclic CMP + H2O = CMP + H(+)</text>
        <dbReference type="Rhea" id="RHEA:72675"/>
        <dbReference type="ChEBI" id="CHEBI:15377"/>
        <dbReference type="ChEBI" id="CHEBI:15378"/>
        <dbReference type="ChEBI" id="CHEBI:58003"/>
        <dbReference type="ChEBI" id="CHEBI:60377"/>
    </reaction>
    <physiologicalReaction direction="left-to-right" evidence="9">
        <dbReference type="Rhea" id="RHEA:72676"/>
    </physiologicalReaction>
</comment>
<feature type="active site" description="Proton acceptor" evidence="13">
    <location>
        <position position="67"/>
    </location>
</feature>
<evidence type="ECO:0000259" key="14">
    <source>
        <dbReference type="Pfam" id="PF12706"/>
    </source>
</evidence>
<accession>A0A1B2DN76</accession>
<feature type="binding site" evidence="13">
    <location>
        <position position="270"/>
    </location>
    <ligand>
        <name>Zn(2+)</name>
        <dbReference type="ChEBI" id="CHEBI:29105"/>
        <label>2</label>
        <note>catalytic</note>
    </ligand>
</feature>
<dbReference type="EC" id="3.1.26.11" evidence="2 13"/>
<organism evidence="15">
    <name type="scientific">Paenibacillus sp. BIHB 4019</name>
    <dbReference type="NCBI Taxonomy" id="1870819"/>
    <lineage>
        <taxon>Bacteria</taxon>
        <taxon>Bacillati</taxon>
        <taxon>Bacillota</taxon>
        <taxon>Bacilli</taxon>
        <taxon>Bacillales</taxon>
        <taxon>Paenibacillaceae</taxon>
        <taxon>Paenibacillus</taxon>
    </lineage>
</organism>
<evidence type="ECO:0000256" key="9">
    <source>
        <dbReference type="ARBA" id="ARBA00034221"/>
    </source>
</evidence>
<evidence type="ECO:0000256" key="1">
    <source>
        <dbReference type="ARBA" id="ARBA00011738"/>
    </source>
</evidence>
<dbReference type="SUPFAM" id="SSF56281">
    <property type="entry name" value="Metallo-hydrolase/oxidoreductase"/>
    <property type="match status" value="1"/>
</dbReference>
<evidence type="ECO:0000256" key="4">
    <source>
        <dbReference type="ARBA" id="ARBA00022722"/>
    </source>
</evidence>
<dbReference type="NCBIfam" id="NF000801">
    <property type="entry name" value="PRK00055.1-3"/>
    <property type="match status" value="1"/>
</dbReference>
<dbReference type="InterPro" id="IPR013471">
    <property type="entry name" value="RNase_Z/BN"/>
</dbReference>
<keyword evidence="4 13" id="KW-0540">Nuclease</keyword>
<evidence type="ECO:0000256" key="8">
    <source>
        <dbReference type="ARBA" id="ARBA00022833"/>
    </source>
</evidence>
<dbReference type="AlphaFoldDB" id="A0A1B2DN76"/>
<keyword evidence="7 13" id="KW-0378">Hydrolase</keyword>
<feature type="domain" description="Metallo-beta-lactamase" evidence="14">
    <location>
        <begin position="203"/>
        <end position="271"/>
    </location>
</feature>
<sequence>MEIWFLGTGAGRPSKERNVTSIALRLPEPDGGLWMFDAGEGTQHQMMRSPLKMGKLNALFITHLHGDHTFGIPGLLSTRSYSGGKGPLHLFGPVGVEEMVRTALRLSGTHIDYELIITEIQGDGVIHEDERFVVEAWSLDHRLPCYGYRLLERDCPGKLNTERLKALGVPSGPLYGKLKQGEDVQLPDGTTVRAAEVAGAPLKGRIIAIAGDTSPCANIARLAENADLLVHEATFAAGQEEKAHEYGHSTTIEAAQAAKDAGVQQLIMTHFSSRFLLEDMPMLKEEAQRIFPQSEAAYDLFHAKIARRSDC</sequence>
<feature type="binding site" evidence="13">
    <location>
        <position position="141"/>
    </location>
    <ligand>
        <name>Zn(2+)</name>
        <dbReference type="ChEBI" id="CHEBI:29105"/>
        <label>1</label>
        <note>catalytic</note>
    </ligand>
</feature>
<dbReference type="Pfam" id="PF12706">
    <property type="entry name" value="Lactamase_B_2"/>
    <property type="match status" value="1"/>
</dbReference>
<feature type="binding site" evidence="13">
    <location>
        <position position="212"/>
    </location>
    <ligand>
        <name>Zn(2+)</name>
        <dbReference type="ChEBI" id="CHEBI:29105"/>
        <label>2</label>
        <note>catalytic</note>
    </ligand>
</feature>
<evidence type="ECO:0000256" key="5">
    <source>
        <dbReference type="ARBA" id="ARBA00022723"/>
    </source>
</evidence>
<feature type="binding site" evidence="13">
    <location>
        <position position="67"/>
    </location>
    <ligand>
        <name>Zn(2+)</name>
        <dbReference type="ChEBI" id="CHEBI:29105"/>
        <label>2</label>
        <note>catalytic</note>
    </ligand>
</feature>
<evidence type="ECO:0000256" key="3">
    <source>
        <dbReference type="ARBA" id="ARBA00022694"/>
    </source>
</evidence>
<dbReference type="FunFam" id="3.60.15.10:FF:000002">
    <property type="entry name" value="Ribonuclease Z"/>
    <property type="match status" value="1"/>
</dbReference>
<dbReference type="EMBL" id="CP016808">
    <property type="protein sequence ID" value="ANY69141.1"/>
    <property type="molecule type" value="Genomic_DNA"/>
</dbReference>
<name>A0A1B2DN76_9BACL</name>
<dbReference type="InterPro" id="IPR036866">
    <property type="entry name" value="RibonucZ/Hydroxyglut_hydro"/>
</dbReference>
<evidence type="ECO:0000256" key="10">
    <source>
        <dbReference type="ARBA" id="ARBA00034301"/>
    </source>
</evidence>
<dbReference type="InterPro" id="IPR001279">
    <property type="entry name" value="Metallo-B-lactamas"/>
</dbReference>
<evidence type="ECO:0000256" key="6">
    <source>
        <dbReference type="ARBA" id="ARBA00022759"/>
    </source>
</evidence>
<comment type="function">
    <text evidence="10">Counteracts the endogenous Pycsar antiviral defense system. Phosphodiesterase that enables metal-dependent hydrolysis of host cyclic nucleotide Pycsar defense signals such as cCMP and cUMP.</text>
</comment>
<comment type="subunit">
    <text evidence="1 13">Homodimer.</text>
</comment>
<evidence type="ECO:0000256" key="7">
    <source>
        <dbReference type="ARBA" id="ARBA00022801"/>
    </source>
</evidence>
<dbReference type="RefSeq" id="WP_099520186.1">
    <property type="nucleotide sequence ID" value="NZ_CP016808.1"/>
</dbReference>
<feature type="binding site" evidence="13">
    <location>
        <position position="212"/>
    </location>
    <ligand>
        <name>Zn(2+)</name>
        <dbReference type="ChEBI" id="CHEBI:29105"/>
        <label>1</label>
        <note>catalytic</note>
    </ligand>
</feature>
<keyword evidence="6 13" id="KW-0255">Endonuclease</keyword>
<keyword evidence="3 13" id="KW-0819">tRNA processing</keyword>
<keyword evidence="5 13" id="KW-0479">Metal-binding</keyword>
<comment type="function">
    <text evidence="12 13">Zinc phosphodiesterase, which displays some tRNA 3'-processing endonuclease activity. Probably involved in tRNA maturation, by removing a 3'-trailer from precursor tRNA.</text>
</comment>
<feature type="binding site" evidence="13">
    <location>
        <position position="68"/>
    </location>
    <ligand>
        <name>Zn(2+)</name>
        <dbReference type="ChEBI" id="CHEBI:29105"/>
        <label>2</label>
        <note>catalytic</note>
    </ligand>
</feature>
<comment type="catalytic activity">
    <reaction evidence="13">
        <text>Endonucleolytic cleavage of RNA, removing extra 3' nucleotides from tRNA precursor, generating 3' termini of tRNAs. A 3'-hydroxy group is left at the tRNA terminus and a 5'-phosphoryl group is left at the trailer molecule.</text>
        <dbReference type="EC" id="3.1.26.11"/>
    </reaction>
</comment>
<reference evidence="15" key="1">
    <citation type="submission" date="2016-08" db="EMBL/GenBank/DDBJ databases">
        <title>Complete Genome Seqeunce of Paenibacillus sp. BIHB 4019 from tea rhizoplane.</title>
        <authorList>
            <person name="Thakur R."/>
            <person name="Swarnkar M.K."/>
            <person name="Gulati A."/>
        </authorList>
    </citation>
    <scope>NUCLEOTIDE SEQUENCE [LARGE SCALE GENOMIC DNA]</scope>
    <source>
        <strain evidence="15">BIHB4019</strain>
    </source>
</reference>
<dbReference type="PANTHER" id="PTHR46018:SF2">
    <property type="entry name" value="ZINC PHOSPHODIESTERASE ELAC PROTEIN 1"/>
    <property type="match status" value="1"/>
</dbReference>
<comment type="cofactor">
    <cofactor evidence="13">
        <name>Zn(2+)</name>
        <dbReference type="ChEBI" id="CHEBI:29105"/>
    </cofactor>
    <text evidence="13">Binds 2 Zn(2+) ions.</text>
</comment>
<dbReference type="GO" id="GO:0042802">
    <property type="term" value="F:identical protein binding"/>
    <property type="evidence" value="ECO:0007669"/>
    <property type="project" value="UniProtKB-ARBA"/>
</dbReference>
<dbReference type="PANTHER" id="PTHR46018">
    <property type="entry name" value="ZINC PHOSPHODIESTERASE ELAC PROTEIN 1"/>
    <property type="match status" value="1"/>
</dbReference>
<dbReference type="CDD" id="cd07717">
    <property type="entry name" value="RNaseZ_ZiPD-like_MBL-fold"/>
    <property type="match status" value="1"/>
</dbReference>
<proteinExistence type="inferred from homology"/>
<evidence type="ECO:0000256" key="2">
    <source>
        <dbReference type="ARBA" id="ARBA00012477"/>
    </source>
</evidence>
<comment type="catalytic activity">
    <reaction evidence="11">
        <text>3',5'-cyclic UMP + H2O = UMP + H(+)</text>
        <dbReference type="Rhea" id="RHEA:70575"/>
        <dbReference type="ChEBI" id="CHEBI:15377"/>
        <dbReference type="ChEBI" id="CHEBI:15378"/>
        <dbReference type="ChEBI" id="CHEBI:57865"/>
        <dbReference type="ChEBI" id="CHEBI:184387"/>
    </reaction>
    <physiologicalReaction direction="left-to-right" evidence="11">
        <dbReference type="Rhea" id="RHEA:70576"/>
    </physiologicalReaction>
</comment>
<dbReference type="Gene3D" id="3.60.15.10">
    <property type="entry name" value="Ribonuclease Z/Hydroxyacylglutathione hydrolase-like"/>
    <property type="match status" value="1"/>
</dbReference>
<feature type="binding site" evidence="13">
    <location>
        <position position="65"/>
    </location>
    <ligand>
        <name>Zn(2+)</name>
        <dbReference type="ChEBI" id="CHEBI:29105"/>
        <label>1</label>
        <note>catalytic</note>
    </ligand>
</feature>
<evidence type="ECO:0000313" key="15">
    <source>
        <dbReference type="EMBL" id="ANY69141.1"/>
    </source>
</evidence>
<comment type="similarity">
    <text evidence="13">Belongs to the RNase Z family.</text>
</comment>
<dbReference type="Pfam" id="PF23023">
    <property type="entry name" value="Anti-Pycsar_Apyc1"/>
    <property type="match status" value="1"/>
</dbReference>